<dbReference type="RefSeq" id="WP_307334706.1">
    <property type="nucleotide sequence ID" value="NZ_JAUSUQ010000001.1"/>
</dbReference>
<dbReference type="PANTHER" id="PTHR12358">
    <property type="entry name" value="SPHINGOSINE KINASE"/>
    <property type="match status" value="1"/>
</dbReference>
<comment type="caution">
    <text evidence="14">The sequence shown here is derived from an EMBL/GenBank/DDBJ whole genome shotgun (WGS) entry which is preliminary data.</text>
</comment>
<evidence type="ECO:0000256" key="4">
    <source>
        <dbReference type="ARBA" id="ARBA00022679"/>
    </source>
</evidence>
<evidence type="ECO:0000256" key="2">
    <source>
        <dbReference type="ARBA" id="ARBA00005983"/>
    </source>
</evidence>
<dbReference type="InterPro" id="IPR050187">
    <property type="entry name" value="Lipid_Phosphate_FormReg"/>
</dbReference>
<dbReference type="PROSITE" id="PS50146">
    <property type="entry name" value="DAGK"/>
    <property type="match status" value="1"/>
</dbReference>
<dbReference type="Gene3D" id="2.60.200.40">
    <property type="match status" value="1"/>
</dbReference>
<dbReference type="PANTHER" id="PTHR12358:SF106">
    <property type="entry name" value="LIPID KINASE YEGS"/>
    <property type="match status" value="1"/>
</dbReference>
<keyword evidence="9" id="KW-0460">Magnesium</keyword>
<evidence type="ECO:0000256" key="11">
    <source>
        <dbReference type="ARBA" id="ARBA00023209"/>
    </source>
</evidence>
<dbReference type="GO" id="GO:0016301">
    <property type="term" value="F:kinase activity"/>
    <property type="evidence" value="ECO:0007669"/>
    <property type="project" value="UniProtKB-KW"/>
</dbReference>
<evidence type="ECO:0000256" key="7">
    <source>
        <dbReference type="ARBA" id="ARBA00022777"/>
    </source>
</evidence>
<gene>
    <name evidence="14" type="ORF">J2S00_000290</name>
</gene>
<keyword evidence="8" id="KW-0067">ATP-binding</keyword>
<keyword evidence="6" id="KW-0547">Nucleotide-binding</keyword>
<proteinExistence type="inferred from homology"/>
<keyword evidence="11" id="KW-0594">Phospholipid biosynthesis</keyword>
<keyword evidence="10" id="KW-0443">Lipid metabolism</keyword>
<evidence type="ECO:0000256" key="9">
    <source>
        <dbReference type="ARBA" id="ARBA00022842"/>
    </source>
</evidence>
<evidence type="ECO:0000313" key="15">
    <source>
        <dbReference type="Proteomes" id="UP001232445"/>
    </source>
</evidence>
<dbReference type="Pfam" id="PF19279">
    <property type="entry name" value="YegS_C"/>
    <property type="match status" value="1"/>
</dbReference>
<dbReference type="Gene3D" id="3.40.50.10330">
    <property type="entry name" value="Probable inorganic polyphosphate/atp-NAD kinase, domain 1"/>
    <property type="match status" value="1"/>
</dbReference>
<keyword evidence="3" id="KW-0444">Lipid biosynthesis</keyword>
<comment type="cofactor">
    <cofactor evidence="1">
        <name>Mg(2+)</name>
        <dbReference type="ChEBI" id="CHEBI:18420"/>
    </cofactor>
</comment>
<dbReference type="InterPro" id="IPR017438">
    <property type="entry name" value="ATP-NAD_kinase_N"/>
</dbReference>
<keyword evidence="12" id="KW-1208">Phospholipid metabolism</keyword>
<dbReference type="Proteomes" id="UP001232445">
    <property type="component" value="Unassembled WGS sequence"/>
</dbReference>
<evidence type="ECO:0000256" key="5">
    <source>
        <dbReference type="ARBA" id="ARBA00022723"/>
    </source>
</evidence>
<accession>A0ABU0CM82</accession>
<keyword evidence="4" id="KW-0808">Transferase</keyword>
<evidence type="ECO:0000256" key="6">
    <source>
        <dbReference type="ARBA" id="ARBA00022741"/>
    </source>
</evidence>
<dbReference type="Pfam" id="PF00781">
    <property type="entry name" value="DAGK_cat"/>
    <property type="match status" value="1"/>
</dbReference>
<feature type="domain" description="DAGKc" evidence="13">
    <location>
        <begin position="1"/>
        <end position="149"/>
    </location>
</feature>
<sequence length="316" mass="35159">MYYFIVNQTSGHGRGGRVWKRIAAKLNHESVPHKVFFTEKPGHATSIVQQLITEYEQQLKEEAKQSKQANIDGVIAVGGDGTIQEVVNGLIDHPIPFGCIPAGSGNDFLRGLLGETKVELALERILKRRTHSRETQQQRIDIVRIGHRTCLTVVGIGFDGQIAKTANESKVKKWLNRVKLGRLCYIFSLLQVLGKYQPVDVEITIDGKKHCFSNVWLIAVANMPFYAGGMAICPQAKYNDGRLDVCIVHNLSRWQLLRLLPLVFSGRHVSKPGIDFYYGKKIEVTSASPLVVHGDGEIVGETPIQVSVQPDTLQLL</sequence>
<evidence type="ECO:0000256" key="12">
    <source>
        <dbReference type="ARBA" id="ARBA00023264"/>
    </source>
</evidence>
<protein>
    <submittedName>
        <fullName evidence="14">YegS/Rv2252/BmrU family lipid kinase</fullName>
    </submittedName>
</protein>
<evidence type="ECO:0000256" key="1">
    <source>
        <dbReference type="ARBA" id="ARBA00001946"/>
    </source>
</evidence>
<evidence type="ECO:0000256" key="8">
    <source>
        <dbReference type="ARBA" id="ARBA00022840"/>
    </source>
</evidence>
<dbReference type="InterPro" id="IPR045540">
    <property type="entry name" value="YegS/DAGK_C"/>
</dbReference>
<evidence type="ECO:0000259" key="13">
    <source>
        <dbReference type="PROSITE" id="PS50146"/>
    </source>
</evidence>
<organism evidence="14 15">
    <name type="scientific">Caldalkalibacillus uzonensis</name>
    <dbReference type="NCBI Taxonomy" id="353224"/>
    <lineage>
        <taxon>Bacteria</taxon>
        <taxon>Bacillati</taxon>
        <taxon>Bacillota</taxon>
        <taxon>Bacilli</taxon>
        <taxon>Bacillales</taxon>
        <taxon>Bacillaceae</taxon>
        <taxon>Caldalkalibacillus</taxon>
    </lineage>
</organism>
<keyword evidence="7 14" id="KW-0418">Kinase</keyword>
<evidence type="ECO:0000256" key="3">
    <source>
        <dbReference type="ARBA" id="ARBA00022516"/>
    </source>
</evidence>
<dbReference type="NCBIfam" id="TIGR00147">
    <property type="entry name" value="YegS/Rv2252/BmrU family lipid kinase"/>
    <property type="match status" value="1"/>
</dbReference>
<dbReference type="InterPro" id="IPR001206">
    <property type="entry name" value="Diacylglycerol_kinase_cat_dom"/>
</dbReference>
<dbReference type="EMBL" id="JAUSUQ010000001">
    <property type="protein sequence ID" value="MDQ0337520.1"/>
    <property type="molecule type" value="Genomic_DNA"/>
</dbReference>
<evidence type="ECO:0000313" key="14">
    <source>
        <dbReference type="EMBL" id="MDQ0337520.1"/>
    </source>
</evidence>
<dbReference type="SMART" id="SM00046">
    <property type="entry name" value="DAGKc"/>
    <property type="match status" value="1"/>
</dbReference>
<dbReference type="InterPro" id="IPR005218">
    <property type="entry name" value="Diacylglycerol/lipid_kinase"/>
</dbReference>
<dbReference type="InterPro" id="IPR016064">
    <property type="entry name" value="NAD/diacylglycerol_kinase_sf"/>
</dbReference>
<keyword evidence="5" id="KW-0479">Metal-binding</keyword>
<comment type="similarity">
    <text evidence="2">Belongs to the diacylglycerol/lipid kinase family.</text>
</comment>
<reference evidence="14 15" key="1">
    <citation type="submission" date="2023-07" db="EMBL/GenBank/DDBJ databases">
        <title>Genomic Encyclopedia of Type Strains, Phase IV (KMG-IV): sequencing the most valuable type-strain genomes for metagenomic binning, comparative biology and taxonomic classification.</title>
        <authorList>
            <person name="Goeker M."/>
        </authorList>
    </citation>
    <scope>NUCLEOTIDE SEQUENCE [LARGE SCALE GENOMIC DNA]</scope>
    <source>
        <strain evidence="14 15">DSM 17740</strain>
    </source>
</reference>
<name>A0ABU0CM82_9BACI</name>
<keyword evidence="15" id="KW-1185">Reference proteome</keyword>
<evidence type="ECO:0000256" key="10">
    <source>
        <dbReference type="ARBA" id="ARBA00023098"/>
    </source>
</evidence>
<dbReference type="SUPFAM" id="SSF111331">
    <property type="entry name" value="NAD kinase/diacylglycerol kinase-like"/>
    <property type="match status" value="1"/>
</dbReference>